<dbReference type="Proteomes" id="UP000260721">
    <property type="component" value="Unassembled WGS sequence"/>
</dbReference>
<accession>A0A3E3DZX1</accession>
<protein>
    <submittedName>
        <fullName evidence="1">Uncharacterized protein</fullName>
    </submittedName>
</protein>
<dbReference type="AlphaFoldDB" id="A0A3E3DZX1"/>
<name>A0A3E3DZX1_9FIRM</name>
<comment type="caution">
    <text evidence="1">The sequence shown here is derived from an EMBL/GenBank/DDBJ whole genome shotgun (WGS) entry which is preliminary data.</text>
</comment>
<sequence length="62" mass="7489">MKHTREEIITALHIIKDTCNENGFACDSCPFYNEEEKLCWINGDRPDHWTFNEQKEVWRAFK</sequence>
<evidence type="ECO:0000313" key="1">
    <source>
        <dbReference type="EMBL" id="RGD74842.1"/>
    </source>
</evidence>
<organism evidence="1 2">
    <name type="scientific">Faecalicoccus pleomorphus</name>
    <dbReference type="NCBI Taxonomy" id="1323"/>
    <lineage>
        <taxon>Bacteria</taxon>
        <taxon>Bacillati</taxon>
        <taxon>Bacillota</taxon>
        <taxon>Erysipelotrichia</taxon>
        <taxon>Erysipelotrichales</taxon>
        <taxon>Erysipelotrichaceae</taxon>
        <taxon>Faecalicoccus</taxon>
    </lineage>
</organism>
<evidence type="ECO:0000313" key="2">
    <source>
        <dbReference type="Proteomes" id="UP000260721"/>
    </source>
</evidence>
<reference evidence="1 2" key="1">
    <citation type="submission" date="2018-08" db="EMBL/GenBank/DDBJ databases">
        <title>A genome reference for cultivated species of the human gut microbiota.</title>
        <authorList>
            <person name="Zou Y."/>
            <person name="Xue W."/>
            <person name="Luo G."/>
        </authorList>
    </citation>
    <scope>NUCLEOTIDE SEQUENCE [LARGE SCALE GENOMIC DNA]</scope>
    <source>
        <strain evidence="1 2">TF08-11</strain>
    </source>
</reference>
<proteinExistence type="predicted"/>
<gene>
    <name evidence="1" type="ORF">DXC78_09395</name>
</gene>
<dbReference type="RefSeq" id="WP_117446786.1">
    <property type="nucleotide sequence ID" value="NZ_JAQLXS010000002.1"/>
</dbReference>
<dbReference type="EMBL" id="QUSK01000021">
    <property type="protein sequence ID" value="RGD74842.1"/>
    <property type="molecule type" value="Genomic_DNA"/>
</dbReference>